<feature type="compositionally biased region" description="Basic and acidic residues" evidence="1">
    <location>
        <begin position="564"/>
        <end position="573"/>
    </location>
</feature>
<dbReference type="AlphaFoldDB" id="A0A1B4G2K2"/>
<feature type="region of interest" description="Disordered" evidence="1">
    <location>
        <begin position="1"/>
        <end position="56"/>
    </location>
</feature>
<gene>
    <name evidence="2" type="ORF">WS71_23370</name>
</gene>
<feature type="region of interest" description="Disordered" evidence="1">
    <location>
        <begin position="299"/>
        <end position="337"/>
    </location>
</feature>
<reference evidence="2 3" key="1">
    <citation type="submission" date="2015-12" db="EMBL/GenBank/DDBJ databases">
        <title>Diversity of Burkholderia near neighbor genomes.</title>
        <authorList>
            <person name="Sahl J."/>
            <person name="Wagner D."/>
            <person name="Keim P."/>
        </authorList>
    </citation>
    <scope>NUCLEOTIDE SEQUENCE [LARGE SCALE GENOMIC DNA]</scope>
    <source>
        <strain evidence="2 3">BDU8</strain>
    </source>
</reference>
<feature type="region of interest" description="Disordered" evidence="1">
    <location>
        <begin position="376"/>
        <end position="506"/>
    </location>
</feature>
<dbReference type="Proteomes" id="UP000067711">
    <property type="component" value="Chromosome 1"/>
</dbReference>
<evidence type="ECO:0000313" key="3">
    <source>
        <dbReference type="Proteomes" id="UP000067711"/>
    </source>
</evidence>
<accession>A0A1B4G2K2</accession>
<feature type="compositionally biased region" description="Polar residues" evidence="1">
    <location>
        <begin position="436"/>
        <end position="452"/>
    </location>
</feature>
<feature type="compositionally biased region" description="Polar residues" evidence="1">
    <location>
        <begin position="1"/>
        <end position="14"/>
    </location>
</feature>
<feature type="compositionally biased region" description="Basic and acidic residues" evidence="1">
    <location>
        <begin position="423"/>
        <end position="433"/>
    </location>
</feature>
<feature type="compositionally biased region" description="Low complexity" evidence="1">
    <location>
        <begin position="695"/>
        <end position="722"/>
    </location>
</feature>
<proteinExistence type="predicted"/>
<sequence length="834" mass="85188">MPPSIHRSSSINSTPPAVASGAPRSSGRGGGLSANVTRVASARRHTMPDIGVRRGVDDDHDACALRESFRQRLDSVSSRAMQPPEDGPRAADSAAGRPHGATSLEQARTYLNELAGDRHGALTTLVARLNGHDRRALDHLALTVHALHLTVDDASHAKTFAGIGDALASFLAAAARSGAKSGPMSRDLCVEGNKDYRKLCECVGALLRTDGIADAMFGRARERGDAAADALVSERLGGRMDGHVRANGMVNRHGGDAQLRMADAAQRFALGARHATNLVDMVGTALELLGRTDQLLNDVSLKRPPADPGGARATGGEPAAPRGGPEPGAAPQPAAPVVVNNHNENNVNVNLDGLEKLVGDLGRMMGALLTRMDAFDPSRAQRPADDANGPVRERTGGHSTVVKSPVSFAQTSNVTPGSPSADARIELDGDRPGSRQAGSSTVLQNGLLQTGSPRVPVDGARHDAPASAASEPSVDRRMPPPATVERGVGADAPPTGAWRRGDDGKWRMDRADPVVRTTEGATRIDPFSRVGARATPAAGVTAARRGAAGEAGQRSVADGASDSAGREAARRGDAGALRDGATGASALHVGDVRAPGVARDADGTRVARPNDSNVHPGGQPTAERAPARAVDASSAGGTGEPAPGMPPATGSWSRDPVSGKWVRAGGDAPLRSTEGFGRIDPFAGSRRDAFVSGGASASSSSSSSAPAATPAAPTVASTLASTGTSTVAPGGGAWPSPSALATRNVDPRQMNRAQLERAGLYPLVDDDALSSAQAAPTDAAARRASRPDVGLPKPNAGARAASAFPTVEPADRIVTTEGATRVGWADSIDKGAKR</sequence>
<feature type="region of interest" description="Disordered" evidence="1">
    <location>
        <begin position="772"/>
        <end position="803"/>
    </location>
</feature>
<organism evidence="2 3">
    <name type="scientific">Burkholderia mayonis</name>
    <dbReference type="NCBI Taxonomy" id="1385591"/>
    <lineage>
        <taxon>Bacteria</taxon>
        <taxon>Pseudomonadati</taxon>
        <taxon>Pseudomonadota</taxon>
        <taxon>Betaproteobacteria</taxon>
        <taxon>Burkholderiales</taxon>
        <taxon>Burkholderiaceae</taxon>
        <taxon>Burkholderia</taxon>
        <taxon>pseudomallei group</taxon>
    </lineage>
</organism>
<feature type="compositionally biased region" description="Low complexity" evidence="1">
    <location>
        <begin position="15"/>
        <end position="26"/>
    </location>
</feature>
<feature type="compositionally biased region" description="Polar residues" evidence="1">
    <location>
        <begin position="397"/>
        <end position="418"/>
    </location>
</feature>
<feature type="compositionally biased region" description="Low complexity" evidence="1">
    <location>
        <begin position="308"/>
        <end position="327"/>
    </location>
</feature>
<evidence type="ECO:0000256" key="1">
    <source>
        <dbReference type="SAM" id="MobiDB-lite"/>
    </source>
</evidence>
<dbReference type="RefSeq" id="WP_108027021.1">
    <property type="nucleotide sequence ID" value="NZ_CP013389.1"/>
</dbReference>
<protein>
    <submittedName>
        <fullName evidence="2">Uncharacterized protein</fullName>
    </submittedName>
</protein>
<feature type="compositionally biased region" description="Low complexity" evidence="1">
    <location>
        <begin position="541"/>
        <end position="563"/>
    </location>
</feature>
<evidence type="ECO:0000313" key="2">
    <source>
        <dbReference type="EMBL" id="AOJ10172.1"/>
    </source>
</evidence>
<feature type="region of interest" description="Disordered" evidence="1">
    <location>
        <begin position="73"/>
        <end position="100"/>
    </location>
</feature>
<feature type="compositionally biased region" description="Low complexity" evidence="1">
    <location>
        <begin position="574"/>
        <end position="584"/>
    </location>
</feature>
<dbReference type="EMBL" id="CP013389">
    <property type="protein sequence ID" value="AOJ10172.1"/>
    <property type="molecule type" value="Genomic_DNA"/>
</dbReference>
<name>A0A1B4G2K2_9BURK</name>
<feature type="region of interest" description="Disordered" evidence="1">
    <location>
        <begin position="541"/>
        <end position="740"/>
    </location>
</feature>